<dbReference type="Pfam" id="PF07992">
    <property type="entry name" value="Pyr_redox_2"/>
    <property type="match status" value="1"/>
</dbReference>
<keyword evidence="3" id="KW-1133">Transmembrane helix</keyword>
<feature type="transmembrane region" description="Helical" evidence="3">
    <location>
        <begin position="6"/>
        <end position="25"/>
    </location>
</feature>
<keyword evidence="6" id="KW-1185">Reference proteome</keyword>
<dbReference type="PANTHER" id="PTHR48105">
    <property type="entry name" value="THIOREDOXIN REDUCTASE 1-RELATED-RELATED"/>
    <property type="match status" value="1"/>
</dbReference>
<comment type="caution">
    <text evidence="5">The sequence shown here is derived from an EMBL/GenBank/DDBJ whole genome shotgun (WGS) entry which is preliminary data.</text>
</comment>
<evidence type="ECO:0000256" key="1">
    <source>
        <dbReference type="ARBA" id="ARBA00022630"/>
    </source>
</evidence>
<dbReference type="EMBL" id="JBHTLD010000171">
    <property type="protein sequence ID" value="MFD1187745.1"/>
    <property type="molecule type" value="Genomic_DNA"/>
</dbReference>
<dbReference type="PRINTS" id="PR00368">
    <property type="entry name" value="FADPNR"/>
</dbReference>
<keyword evidence="3" id="KW-0472">Membrane</keyword>
<protein>
    <submittedName>
        <fullName evidence="5">NAD(P)/FAD-dependent oxidoreductase</fullName>
    </submittedName>
</protein>
<dbReference type="SUPFAM" id="SSF51905">
    <property type="entry name" value="FAD/NAD(P)-binding domain"/>
    <property type="match status" value="1"/>
</dbReference>
<dbReference type="InterPro" id="IPR050097">
    <property type="entry name" value="Ferredoxin-NADP_redctase_2"/>
</dbReference>
<evidence type="ECO:0000256" key="3">
    <source>
        <dbReference type="SAM" id="Phobius"/>
    </source>
</evidence>
<accession>A0ABW3SVZ9</accession>
<evidence type="ECO:0000313" key="5">
    <source>
        <dbReference type="EMBL" id="MFD1187745.1"/>
    </source>
</evidence>
<sequence length="302" mass="32729">MMDKSTFEVIIIGGSYAGLSAAMALGRSLRKVLIIDSGKPCNRQTPHAHNFITQDGKTPKEISALALSQVLQYDGVQLFNGLAVSGNKTDNGFEITTQSGEKFSGKKLLFATGITDLFPAITGFAECWGISILHCPYCHGYEVRQEHIGLLGNGDMRFELSKLLSNWSDKLTLFTNGASTLTAEQTVKLDSHHIQIVEKEISAFEHDNGSVKQILFKDSTTTPIAAVFARVPFAQHCTIPQALGCEITEQGYIKVDDFSKTTVPGIYAAGDNSTMMRALPAAVAAGTKAGAMMNRELIEEEF</sequence>
<name>A0ABW3SVZ9_9BACT</name>
<proteinExistence type="predicted"/>
<dbReference type="Proteomes" id="UP001597094">
    <property type="component" value="Unassembled WGS sequence"/>
</dbReference>
<keyword evidence="1" id="KW-0285">Flavoprotein</keyword>
<keyword evidence="2" id="KW-0560">Oxidoreductase</keyword>
<reference evidence="6" key="1">
    <citation type="journal article" date="2019" name="Int. J. Syst. Evol. Microbiol.">
        <title>The Global Catalogue of Microorganisms (GCM) 10K type strain sequencing project: providing services to taxonomists for standard genome sequencing and annotation.</title>
        <authorList>
            <consortium name="The Broad Institute Genomics Platform"/>
            <consortium name="The Broad Institute Genome Sequencing Center for Infectious Disease"/>
            <person name="Wu L."/>
            <person name="Ma J."/>
        </authorList>
    </citation>
    <scope>NUCLEOTIDE SEQUENCE [LARGE SCALE GENOMIC DNA]</scope>
    <source>
        <strain evidence="6">JCM 31319</strain>
    </source>
</reference>
<gene>
    <name evidence="5" type="ORF">ACFQ2O_16125</name>
</gene>
<keyword evidence="3" id="KW-0812">Transmembrane</keyword>
<dbReference type="InterPro" id="IPR023753">
    <property type="entry name" value="FAD/NAD-binding_dom"/>
</dbReference>
<evidence type="ECO:0000313" key="6">
    <source>
        <dbReference type="Proteomes" id="UP001597094"/>
    </source>
</evidence>
<evidence type="ECO:0000256" key="2">
    <source>
        <dbReference type="ARBA" id="ARBA00023002"/>
    </source>
</evidence>
<dbReference type="Gene3D" id="3.50.50.60">
    <property type="entry name" value="FAD/NAD(P)-binding domain"/>
    <property type="match status" value="2"/>
</dbReference>
<dbReference type="InterPro" id="IPR036188">
    <property type="entry name" value="FAD/NAD-bd_sf"/>
</dbReference>
<feature type="domain" description="FAD/NAD(P)-binding" evidence="4">
    <location>
        <begin position="8"/>
        <end position="286"/>
    </location>
</feature>
<organism evidence="5 6">
    <name type="scientific">Pontibacter rugosus</name>
    <dbReference type="NCBI Taxonomy" id="1745966"/>
    <lineage>
        <taxon>Bacteria</taxon>
        <taxon>Pseudomonadati</taxon>
        <taxon>Bacteroidota</taxon>
        <taxon>Cytophagia</taxon>
        <taxon>Cytophagales</taxon>
        <taxon>Hymenobacteraceae</taxon>
        <taxon>Pontibacter</taxon>
    </lineage>
</organism>
<dbReference type="PRINTS" id="PR00469">
    <property type="entry name" value="PNDRDTASEII"/>
</dbReference>
<evidence type="ECO:0000259" key="4">
    <source>
        <dbReference type="Pfam" id="PF07992"/>
    </source>
</evidence>
<dbReference type="RefSeq" id="WP_377529960.1">
    <property type="nucleotide sequence ID" value="NZ_JBHTLD010000171.1"/>
</dbReference>